<sequence>MEIEIWKEIGRFTGYEVSNLGRVRSNKRGKNGAILKPRRNKKRNQYWLVYLVGNDEKYRFMRVHRLVALAFCPQPIDCNVVNHNDGDKLNNVATNLEWTTKRGNNRHAYENGLRKGPVIKYRKVVKILDDGTEIIYSSVKQASRENNISDTSIRRACTGAMKTAAGSEWKFVD</sequence>
<gene>
    <name evidence="3" type="ORF">ABIC55_004760</name>
</gene>
<dbReference type="Pfam" id="PF07463">
    <property type="entry name" value="NUMOD4"/>
    <property type="match status" value="1"/>
</dbReference>
<evidence type="ECO:0000313" key="4">
    <source>
        <dbReference type="Proteomes" id="UP001549104"/>
    </source>
</evidence>
<comment type="caution">
    <text evidence="3">The sequence shown here is derived from an EMBL/GenBank/DDBJ whole genome shotgun (WGS) entry which is preliminary data.</text>
</comment>
<evidence type="ECO:0008006" key="5">
    <source>
        <dbReference type="Google" id="ProtNLM"/>
    </source>
</evidence>
<dbReference type="InterPro" id="IPR003615">
    <property type="entry name" value="HNH_nuc"/>
</dbReference>
<feature type="domain" description="HNH nuclease" evidence="2">
    <location>
        <begin position="63"/>
        <end position="106"/>
    </location>
</feature>
<dbReference type="Gene3D" id="1.10.10.10">
    <property type="entry name" value="Winged helix-like DNA-binding domain superfamily/Winged helix DNA-binding domain"/>
    <property type="match status" value="1"/>
</dbReference>
<reference evidence="3 4" key="1">
    <citation type="submission" date="2024-06" db="EMBL/GenBank/DDBJ databases">
        <title>Sorghum-associated microbial communities from plants grown in Nebraska, USA.</title>
        <authorList>
            <person name="Schachtman D."/>
        </authorList>
    </citation>
    <scope>NUCLEOTIDE SEQUENCE [LARGE SCALE GENOMIC DNA]</scope>
    <source>
        <strain evidence="3 4">1288</strain>
    </source>
</reference>
<feature type="domain" description="NUMOD4" evidence="1">
    <location>
        <begin position="4"/>
        <end position="44"/>
    </location>
</feature>
<dbReference type="InterPro" id="IPR036388">
    <property type="entry name" value="WH-like_DNA-bd_sf"/>
</dbReference>
<proteinExistence type="predicted"/>
<dbReference type="Proteomes" id="UP001549104">
    <property type="component" value="Unassembled WGS sequence"/>
</dbReference>
<dbReference type="Gene3D" id="3.90.75.20">
    <property type="match status" value="1"/>
</dbReference>
<evidence type="ECO:0000259" key="2">
    <source>
        <dbReference type="Pfam" id="PF13392"/>
    </source>
</evidence>
<dbReference type="RefSeq" id="WP_354314986.1">
    <property type="nucleotide sequence ID" value="NZ_JBEPME010000014.1"/>
</dbReference>
<dbReference type="SUPFAM" id="SSF54060">
    <property type="entry name" value="His-Me finger endonucleases"/>
    <property type="match status" value="1"/>
</dbReference>
<dbReference type="SUPFAM" id="SSF64496">
    <property type="entry name" value="DNA-binding domain of intron-encoded endonucleases"/>
    <property type="match status" value="1"/>
</dbReference>
<keyword evidence="4" id="KW-1185">Reference proteome</keyword>
<accession>A0ABV2KHP6</accession>
<evidence type="ECO:0000313" key="3">
    <source>
        <dbReference type="EMBL" id="MET3659614.1"/>
    </source>
</evidence>
<evidence type="ECO:0000259" key="1">
    <source>
        <dbReference type="Pfam" id="PF07463"/>
    </source>
</evidence>
<protein>
    <recommendedName>
        <fullName evidence="5">HNH nuclease domain-containing protein</fullName>
    </recommendedName>
</protein>
<dbReference type="InterPro" id="IPR044925">
    <property type="entry name" value="His-Me_finger_sf"/>
</dbReference>
<dbReference type="Pfam" id="PF13392">
    <property type="entry name" value="HNH_3"/>
    <property type="match status" value="1"/>
</dbReference>
<name>A0ABV2KHP6_SPOPS</name>
<dbReference type="EMBL" id="JBEPME010000014">
    <property type="protein sequence ID" value="MET3659614.1"/>
    <property type="molecule type" value="Genomic_DNA"/>
</dbReference>
<organism evidence="3 4">
    <name type="scientific">Sporosarcina psychrophila</name>
    <name type="common">Bacillus psychrophilus</name>
    <dbReference type="NCBI Taxonomy" id="1476"/>
    <lineage>
        <taxon>Bacteria</taxon>
        <taxon>Bacillati</taxon>
        <taxon>Bacillota</taxon>
        <taxon>Bacilli</taxon>
        <taxon>Bacillales</taxon>
        <taxon>Caryophanaceae</taxon>
        <taxon>Sporosarcina</taxon>
    </lineage>
</organism>
<dbReference type="InterPro" id="IPR010902">
    <property type="entry name" value="NUMOD4"/>
</dbReference>